<dbReference type="InterPro" id="IPR007275">
    <property type="entry name" value="YTH_domain"/>
</dbReference>
<feature type="region of interest" description="Disordered" evidence="1">
    <location>
        <begin position="29"/>
        <end position="66"/>
    </location>
</feature>
<feature type="domain" description="YTH" evidence="2">
    <location>
        <begin position="467"/>
        <end position="608"/>
    </location>
</feature>
<feature type="region of interest" description="Disordered" evidence="1">
    <location>
        <begin position="351"/>
        <end position="418"/>
    </location>
</feature>
<protein>
    <recommendedName>
        <fullName evidence="2">YTH domain-containing protein</fullName>
    </recommendedName>
</protein>
<dbReference type="EMBL" id="OZ020101">
    <property type="protein sequence ID" value="CAK9274713.1"/>
    <property type="molecule type" value="Genomic_DNA"/>
</dbReference>
<evidence type="ECO:0000256" key="1">
    <source>
        <dbReference type="SAM" id="MobiDB-lite"/>
    </source>
</evidence>
<dbReference type="PANTHER" id="PTHR12357">
    <property type="entry name" value="YTH YT521-B HOMOLOGY DOMAIN-CONTAINING"/>
    <property type="match status" value="1"/>
</dbReference>
<proteinExistence type="predicted"/>
<dbReference type="Pfam" id="PF04146">
    <property type="entry name" value="YTH"/>
    <property type="match status" value="1"/>
</dbReference>
<feature type="compositionally biased region" description="Gly residues" evidence="1">
    <location>
        <begin position="352"/>
        <end position="367"/>
    </location>
</feature>
<reference evidence="3" key="1">
    <citation type="submission" date="2024-02" db="EMBL/GenBank/DDBJ databases">
        <authorList>
            <consortium name="ELIXIR-Norway"/>
            <consortium name="Elixir Norway"/>
        </authorList>
    </citation>
    <scope>NUCLEOTIDE SEQUENCE</scope>
</reference>
<feature type="region of interest" description="Disordered" evidence="1">
    <location>
        <begin position="681"/>
        <end position="785"/>
    </location>
</feature>
<dbReference type="InterPro" id="IPR045168">
    <property type="entry name" value="YTH_prot"/>
</dbReference>
<dbReference type="PANTHER" id="PTHR12357:SF89">
    <property type="entry name" value="YTH DOMAIN-CONTAINING FAMILY PROTEIN"/>
    <property type="match status" value="1"/>
</dbReference>
<organism evidence="3 4">
    <name type="scientific">Sphagnum jensenii</name>
    <dbReference type="NCBI Taxonomy" id="128206"/>
    <lineage>
        <taxon>Eukaryota</taxon>
        <taxon>Viridiplantae</taxon>
        <taxon>Streptophyta</taxon>
        <taxon>Embryophyta</taxon>
        <taxon>Bryophyta</taxon>
        <taxon>Sphagnophytina</taxon>
        <taxon>Sphagnopsida</taxon>
        <taxon>Sphagnales</taxon>
        <taxon>Sphagnaceae</taxon>
        <taxon>Sphagnum</taxon>
    </lineage>
</organism>
<accession>A0ABP0X6H9</accession>
<sequence length="785" mass="83660">MAVVAEPAEHVSELLQTLKMDTQVQACDMTTSEVPPSSQDGSCSDGSRDAASVSGGSGNAASTNAATQEGSVDAGMYYVNGYPTPHAYVYDYPHGGEWDDYSRYAGIDAVELQSPGVYSDNGSVFVQSTGFGYPSQQPYSPYSPGMAGPTIGADGQLYGPQAYQYPNHMYRQQPVSPAGQYLPSPPAIAGVGELPTPGGGVGEPNPPLGVTGSTGLLANGNVGSPRPGFSSVTLIPCHGPYSRGVLPVAIHTPGPQDVRFEGLRASAPSWAEVTKITEGLQRPQIAAGLHSIASQQLSASGIPVQPVTPIGPLQMHTLPPQQWAQSALPLSSPGPGALARGYPPLAGIINGPTGGGRAGRGSGGGNGLEARPNGRGGWISMDKGKHRGRGGGSPNHSNNGALDFLNEQNRGPRTTRLRNQRLASPGILRHTRGQGVTTSPGNSEALSALVNREQYNRPDFVTKYEHAKFFVIKSYSEDDVHKSIKYNVWASTPAGNKRLDAAFLESQSKAGGKQGSCPVFLFFSVNASGQFCGVAEMVGPVDFGKSVEYWQQDKWNGHFTVKWHIIKDIPNCQFRHIILENNDNKPVTNSRDTQEVKFEQAISMLNIFKSFSSKTSILDDFQFYENRQRALQDKRARQQAQQQQQPREQHQQGRVHSLGNENELLVAKEAFDQLKQQEQSIETGTVEKTDSVVTKAAEPAADGGVRSCSTSSVGESDVSDSSSPKVKKTQLRSSPDEQHTTGSGSKSANQDFMEPAAKSGTKQTDSVQELVIETSGGGMVEDTAS</sequence>
<dbReference type="CDD" id="cd21134">
    <property type="entry name" value="YTH"/>
    <property type="match status" value="1"/>
</dbReference>
<name>A0ABP0X6H9_9BRYO</name>
<evidence type="ECO:0000259" key="2">
    <source>
        <dbReference type="PROSITE" id="PS50882"/>
    </source>
</evidence>
<dbReference type="Proteomes" id="UP001497444">
    <property type="component" value="Chromosome 6"/>
</dbReference>
<evidence type="ECO:0000313" key="3">
    <source>
        <dbReference type="EMBL" id="CAK9274713.1"/>
    </source>
</evidence>
<feature type="region of interest" description="Disordered" evidence="1">
    <location>
        <begin position="630"/>
        <end position="655"/>
    </location>
</feature>
<feature type="compositionally biased region" description="Low complexity" evidence="1">
    <location>
        <begin position="707"/>
        <end position="723"/>
    </location>
</feature>
<gene>
    <name evidence="3" type="ORF">CSSPJE1EN1_LOCUS20191</name>
</gene>
<keyword evidence="4" id="KW-1185">Reference proteome</keyword>
<evidence type="ECO:0000313" key="4">
    <source>
        <dbReference type="Proteomes" id="UP001497444"/>
    </source>
</evidence>
<dbReference type="Gene3D" id="3.10.590.10">
    <property type="entry name" value="ph1033 like domains"/>
    <property type="match status" value="1"/>
</dbReference>
<feature type="compositionally biased region" description="Polar residues" evidence="1">
    <location>
        <begin position="394"/>
        <end position="412"/>
    </location>
</feature>
<feature type="compositionally biased region" description="Polar residues" evidence="1">
    <location>
        <begin position="29"/>
        <end position="45"/>
    </location>
</feature>
<dbReference type="PROSITE" id="PS50882">
    <property type="entry name" value="YTH"/>
    <property type="match status" value="1"/>
</dbReference>
<feature type="compositionally biased region" description="Polar residues" evidence="1">
    <location>
        <begin position="740"/>
        <end position="750"/>
    </location>
</feature>
<feature type="compositionally biased region" description="Low complexity" evidence="1">
    <location>
        <begin position="50"/>
        <end position="66"/>
    </location>
</feature>